<evidence type="ECO:0000259" key="11">
    <source>
        <dbReference type="PROSITE" id="PS51448"/>
    </source>
</evidence>
<comment type="subcellular location">
    <subcellularLocation>
        <location evidence="1">Membrane</location>
    </subcellularLocation>
</comment>
<comment type="caution">
    <text evidence="8">Lacks conserved residue(s) required for the propagation of feature annotation.</text>
</comment>
<dbReference type="GO" id="GO:0004558">
    <property type="term" value="F:alpha-1,4-glucosidase activity"/>
    <property type="evidence" value="ECO:0007669"/>
    <property type="project" value="TreeGrafter"/>
</dbReference>
<evidence type="ECO:0000256" key="9">
    <source>
        <dbReference type="RuleBase" id="RU361185"/>
    </source>
</evidence>
<dbReference type="Pfam" id="PF01055">
    <property type="entry name" value="Glyco_hydro_31_2nd"/>
    <property type="match status" value="1"/>
</dbReference>
<comment type="similarity">
    <text evidence="2 9">Belongs to the glycosyl hydrolase 31 family.</text>
</comment>
<dbReference type="SUPFAM" id="SSF51445">
    <property type="entry name" value="(Trans)glycosidases"/>
    <property type="match status" value="1"/>
</dbReference>
<evidence type="ECO:0000256" key="10">
    <source>
        <dbReference type="SAM" id="SignalP"/>
    </source>
</evidence>
<dbReference type="InterPro" id="IPR011013">
    <property type="entry name" value="Gal_mutarotase_sf_dom"/>
</dbReference>
<dbReference type="PROSITE" id="PS51448">
    <property type="entry name" value="P_TREFOIL_2"/>
    <property type="match status" value="1"/>
</dbReference>
<dbReference type="GO" id="GO:0030246">
    <property type="term" value="F:carbohydrate binding"/>
    <property type="evidence" value="ECO:0007669"/>
    <property type="project" value="InterPro"/>
</dbReference>
<dbReference type="GO" id="GO:0005975">
    <property type="term" value="P:carbohydrate metabolic process"/>
    <property type="evidence" value="ECO:0007669"/>
    <property type="project" value="InterPro"/>
</dbReference>
<dbReference type="SUPFAM" id="SSF57492">
    <property type="entry name" value="Trefoil"/>
    <property type="match status" value="1"/>
</dbReference>
<dbReference type="AlphaFoldDB" id="A0A0M3IYA7"/>
<dbReference type="Pfam" id="PF21365">
    <property type="entry name" value="Glyco_hydro_31_3rd"/>
    <property type="match status" value="1"/>
</dbReference>
<dbReference type="OrthoDB" id="1334205at2759"/>
<protein>
    <submittedName>
        <fullName evidence="14">P-type domain-containing protein</fullName>
    </submittedName>
</protein>
<dbReference type="InterPro" id="IPR044913">
    <property type="entry name" value="P_trefoil_dom_sf"/>
</dbReference>
<dbReference type="SUPFAM" id="SSF74650">
    <property type="entry name" value="Galactose mutarotase-like"/>
    <property type="match status" value="1"/>
</dbReference>
<feature type="signal peptide" evidence="10">
    <location>
        <begin position="1"/>
        <end position="23"/>
    </location>
</feature>
<evidence type="ECO:0000256" key="5">
    <source>
        <dbReference type="ARBA" id="ARBA00023157"/>
    </source>
</evidence>
<feature type="chain" id="PRO_5043120747" evidence="10">
    <location>
        <begin position="24"/>
        <end position="941"/>
    </location>
</feature>
<dbReference type="Pfam" id="PF00088">
    <property type="entry name" value="Trefoil"/>
    <property type="match status" value="1"/>
</dbReference>
<dbReference type="InterPro" id="IPR000322">
    <property type="entry name" value="Glyco_hydro_31_TIM"/>
</dbReference>
<dbReference type="PANTHER" id="PTHR22762">
    <property type="entry name" value="ALPHA-GLUCOSIDASE"/>
    <property type="match status" value="1"/>
</dbReference>
<keyword evidence="10" id="KW-0732">Signal</keyword>
<dbReference type="InterPro" id="IPR000519">
    <property type="entry name" value="P_trefoil_dom"/>
</dbReference>
<evidence type="ECO:0000256" key="4">
    <source>
        <dbReference type="ARBA" id="ARBA00023136"/>
    </source>
</evidence>
<evidence type="ECO:0000313" key="12">
    <source>
        <dbReference type="EMBL" id="VDK17409.1"/>
    </source>
</evidence>
<sequence>MSNRYSLILLIASLVQFLHCANCEDQFTVDSRHRVDCYPQPNPSNASCLQRKCIWDPTPDLPSAPSCYYPRNTGFNVFNQSAEEIILIKSESGNVRNPYGLDISPLTFKKRFYGATLNIRIEPADALPKRFEPDIGLQHENSHSPDSLYVETDVNGTFAFYVRRKSTHTALWNTSLGGSLMFSDKYIQVATYFPSRHVYGFGENAHHTISHEFDNYTTWAMFARDEGPNSFDKDTKNLYGVYPFYICMEDDGKAHGVLIVNSNAQELTTGPGPHFVYRTIGGMLDIYFFPGPTPEEVVRQYEILVGKPMLPAYWALGFQLSRYAYKNLSDQEAAIKRTQQAGIPLDAANFDIDYMDRYMDFTIGAKWSKIGEFVDQMHKENLHAILIFDPAIDVTSEPFKRARQKNATFVEWPANDLVPMDIQNQYATTRGTKVMLGVVWPDHHAAFPDFSDLQQNTVDWWVDEFREYHKKISFDGIWIDMNEPASFGTNEDNPWYFGLADHPNITSLKCNIFNETIEQYDYPPFQTHNVYFYGPRATLASKTLCMLGTVQRGKQTLYNTKNLYGLYEAKATRKAIEDVLQKRGIVISRSTFPTAGRYAGHWLGDNQAAWPTLITTIIGVQDFNMFGIPYVGSDICGFNGDTTEELCLRWQQLGAFHSFSRNHNNNVAKPQDPAQWPSVAKAARMANLFRYRYLPYLYSLHFYASKEGGTVIRPMFFNFPKDPATYDKGLQFMWGDGLMVIPAVQEGVETVSVYLPNGTTWYSPRDEDYGNVIQSKELSAKKTELTPVLIKGGVIIPRQVPSVTTAKSRQNPFQLLVAVDPVSRTAEGFMYWDDGESVVHNFTTYPHYEFRLRFACTTQKSELNITRISKGSVNMSYLNTIDVFGAPYEPDFETVKLNGKTIQVPESTYNASNKFIRLTKAQLVALHQGPDIIEISWTNKG</sequence>
<evidence type="ECO:0000256" key="7">
    <source>
        <dbReference type="ARBA" id="ARBA00023295"/>
    </source>
</evidence>
<dbReference type="Gene3D" id="4.10.110.10">
    <property type="entry name" value="Spasmolytic Protein, domain 1"/>
    <property type="match status" value="1"/>
</dbReference>
<evidence type="ECO:0000256" key="1">
    <source>
        <dbReference type="ARBA" id="ARBA00004370"/>
    </source>
</evidence>
<keyword evidence="3 9" id="KW-0378">Hydrolase</keyword>
<dbReference type="PANTHER" id="PTHR22762:SF133">
    <property type="entry name" value="P-TYPE DOMAIN-CONTAINING PROTEIN"/>
    <property type="match status" value="1"/>
</dbReference>
<dbReference type="InterPro" id="IPR030458">
    <property type="entry name" value="Glyco_hydro_31_AS"/>
</dbReference>
<evidence type="ECO:0000256" key="3">
    <source>
        <dbReference type="ARBA" id="ARBA00022801"/>
    </source>
</evidence>
<name>A0A0M3IYA7_ANISI</name>
<dbReference type="InterPro" id="IPR048395">
    <property type="entry name" value="Glyco_hydro_31_C"/>
</dbReference>
<evidence type="ECO:0000313" key="14">
    <source>
        <dbReference type="WBParaSite" id="ASIM_0000022601-mRNA-1"/>
    </source>
</evidence>
<proteinExistence type="inferred from homology"/>
<accession>A0A0M3IYA7</accession>
<keyword evidence="6" id="KW-0325">Glycoprotein</keyword>
<dbReference type="InterPro" id="IPR013780">
    <property type="entry name" value="Glyco_hydro_b"/>
</dbReference>
<dbReference type="Gene3D" id="3.20.20.80">
    <property type="entry name" value="Glycosidases"/>
    <property type="match status" value="1"/>
</dbReference>
<feature type="domain" description="P-type" evidence="11">
    <location>
        <begin position="21"/>
        <end position="71"/>
    </location>
</feature>
<keyword evidence="4" id="KW-0472">Membrane</keyword>
<organism evidence="14">
    <name type="scientific">Anisakis simplex</name>
    <name type="common">Herring worm</name>
    <dbReference type="NCBI Taxonomy" id="6269"/>
    <lineage>
        <taxon>Eukaryota</taxon>
        <taxon>Metazoa</taxon>
        <taxon>Ecdysozoa</taxon>
        <taxon>Nematoda</taxon>
        <taxon>Chromadorea</taxon>
        <taxon>Rhabditida</taxon>
        <taxon>Spirurina</taxon>
        <taxon>Ascaridomorpha</taxon>
        <taxon>Ascaridoidea</taxon>
        <taxon>Anisakidae</taxon>
        <taxon>Anisakis</taxon>
        <taxon>Anisakis simplex complex</taxon>
    </lineage>
</organism>
<dbReference type="Proteomes" id="UP000267096">
    <property type="component" value="Unassembled WGS sequence"/>
</dbReference>
<keyword evidence="7 9" id="KW-0326">Glycosidase</keyword>
<keyword evidence="13" id="KW-1185">Reference proteome</keyword>
<gene>
    <name evidence="12" type="ORF">ASIM_LOCUS140</name>
</gene>
<dbReference type="Gene3D" id="2.60.40.1180">
    <property type="entry name" value="Golgi alpha-mannosidase II"/>
    <property type="match status" value="2"/>
</dbReference>
<dbReference type="EMBL" id="UYRR01000046">
    <property type="protein sequence ID" value="VDK17409.1"/>
    <property type="molecule type" value="Genomic_DNA"/>
</dbReference>
<evidence type="ECO:0000256" key="8">
    <source>
        <dbReference type="PROSITE-ProRule" id="PRU00779"/>
    </source>
</evidence>
<dbReference type="Gene3D" id="2.60.40.1760">
    <property type="entry name" value="glycosyl hydrolase (family 31)"/>
    <property type="match status" value="1"/>
</dbReference>
<dbReference type="CDD" id="cd14752">
    <property type="entry name" value="GH31_N"/>
    <property type="match status" value="1"/>
</dbReference>
<dbReference type="GO" id="GO:0016020">
    <property type="term" value="C:membrane"/>
    <property type="evidence" value="ECO:0007669"/>
    <property type="project" value="UniProtKB-SubCell"/>
</dbReference>
<keyword evidence="5" id="KW-1015">Disulfide bond</keyword>
<dbReference type="SMART" id="SM00018">
    <property type="entry name" value="PD"/>
    <property type="match status" value="1"/>
</dbReference>
<dbReference type="SUPFAM" id="SSF51011">
    <property type="entry name" value="Glycosyl hydrolase domain"/>
    <property type="match status" value="1"/>
</dbReference>
<reference evidence="14" key="1">
    <citation type="submission" date="2017-02" db="UniProtKB">
        <authorList>
            <consortium name="WormBaseParasite"/>
        </authorList>
    </citation>
    <scope>IDENTIFICATION</scope>
</reference>
<evidence type="ECO:0000313" key="13">
    <source>
        <dbReference type="Proteomes" id="UP000267096"/>
    </source>
</evidence>
<dbReference type="CDD" id="cd06602">
    <property type="entry name" value="GH31_MGAM_SI_GAA"/>
    <property type="match status" value="1"/>
</dbReference>
<evidence type="ECO:0000256" key="2">
    <source>
        <dbReference type="ARBA" id="ARBA00007806"/>
    </source>
</evidence>
<dbReference type="PROSITE" id="PS00129">
    <property type="entry name" value="GLYCOSYL_HYDROL_F31_1"/>
    <property type="match status" value="1"/>
</dbReference>
<dbReference type="WBParaSite" id="ASIM_0000022601-mRNA-1">
    <property type="protein sequence ID" value="ASIM_0000022601-mRNA-1"/>
    <property type="gene ID" value="ASIM_0000022601"/>
</dbReference>
<reference evidence="12 13" key="2">
    <citation type="submission" date="2018-11" db="EMBL/GenBank/DDBJ databases">
        <authorList>
            <consortium name="Pathogen Informatics"/>
        </authorList>
    </citation>
    <scope>NUCLEOTIDE SEQUENCE [LARGE SCALE GENOMIC DNA]</scope>
</reference>
<dbReference type="InterPro" id="IPR017853">
    <property type="entry name" value="GH"/>
</dbReference>
<evidence type="ECO:0000256" key="6">
    <source>
        <dbReference type="ARBA" id="ARBA00023180"/>
    </source>
</evidence>
<dbReference type="CDD" id="cd00111">
    <property type="entry name" value="Trefoil"/>
    <property type="match status" value="1"/>
</dbReference>